<dbReference type="Proteomes" id="UP000256429">
    <property type="component" value="Unassembled WGS sequence"/>
</dbReference>
<reference evidence="2 3" key="1">
    <citation type="submission" date="2018-08" db="EMBL/GenBank/DDBJ databases">
        <title>Genomic Encyclopedia of Type Strains, Phase III (KMG-III): the genomes of soil and plant-associated and newly described type strains.</title>
        <authorList>
            <person name="Whitman W."/>
        </authorList>
    </citation>
    <scope>NUCLEOTIDE SEQUENCE [LARGE SCALE GENOMIC DNA]</scope>
    <source>
        <strain evidence="2 3">325-5</strain>
    </source>
</reference>
<feature type="non-terminal residue" evidence="2">
    <location>
        <position position="1"/>
    </location>
</feature>
<protein>
    <recommendedName>
        <fullName evidence="1">HEPN AbiU2-like domain-containing protein</fullName>
    </recommendedName>
</protein>
<gene>
    <name evidence="2" type="ORF">BX611_3027</name>
</gene>
<dbReference type="AlphaFoldDB" id="A0A3D9RIV4"/>
<keyword evidence="3" id="KW-1185">Reference proteome</keyword>
<organism evidence="2 3">
    <name type="scientific">Lutibacter oceani</name>
    <dbReference type="NCBI Taxonomy" id="1853311"/>
    <lineage>
        <taxon>Bacteria</taxon>
        <taxon>Pseudomonadati</taxon>
        <taxon>Bacteroidota</taxon>
        <taxon>Flavobacteriia</taxon>
        <taxon>Flavobacteriales</taxon>
        <taxon>Flavobacteriaceae</taxon>
        <taxon>Lutibacter</taxon>
    </lineage>
</organism>
<evidence type="ECO:0000313" key="2">
    <source>
        <dbReference type="EMBL" id="REE78717.1"/>
    </source>
</evidence>
<sequence>SKIECFLIFILLNLSNKNCKKQITTLVIQNRWQQYDMKKNNLSNELKKELNSIWNILTMALQCYEYSSYLYSPRTESEQNFANKSFFVDFTRHIYWRNLIIELAKLTTDSNNQSFNIFKFLRKLKKNQYFGELGLDDNKIENWEILLDKKEKTIVEIINLRNKIYSHTDRDKEQYSNSDLTFNEIKELLDLLKSIIKTVFSDLLDTHAEIRPLHSINDKFKILSILAKEKEERINKIVNGFIENSNIKK</sequence>
<feature type="domain" description="HEPN AbiU2-like" evidence="1">
    <location>
        <begin position="44"/>
        <end position="205"/>
    </location>
</feature>
<comment type="caution">
    <text evidence="2">The sequence shown here is derived from an EMBL/GenBank/DDBJ whole genome shotgun (WGS) entry which is preliminary data.</text>
</comment>
<dbReference type="RefSeq" id="WP_181897256.1">
    <property type="nucleotide sequence ID" value="NZ_QTTQ01000015.1"/>
</dbReference>
<evidence type="ECO:0000259" key="1">
    <source>
        <dbReference type="Pfam" id="PF18734"/>
    </source>
</evidence>
<proteinExistence type="predicted"/>
<accession>A0A3D9RIV4</accession>
<evidence type="ECO:0000313" key="3">
    <source>
        <dbReference type="Proteomes" id="UP000256429"/>
    </source>
</evidence>
<dbReference type="Pfam" id="PF18734">
    <property type="entry name" value="HEPN_AbiU2"/>
    <property type="match status" value="1"/>
</dbReference>
<name>A0A3D9RIV4_9FLAO</name>
<dbReference type="InterPro" id="IPR040704">
    <property type="entry name" value="HEPN_AbiU2"/>
</dbReference>
<dbReference type="EMBL" id="QTTQ01000015">
    <property type="protein sequence ID" value="REE78717.1"/>
    <property type="molecule type" value="Genomic_DNA"/>
</dbReference>